<keyword evidence="2" id="KW-1185">Reference proteome</keyword>
<dbReference type="Proteomes" id="UP001229421">
    <property type="component" value="Unassembled WGS sequence"/>
</dbReference>
<dbReference type="EMBL" id="JAUHHV010000002">
    <property type="protein sequence ID" value="KAK1431521.1"/>
    <property type="molecule type" value="Genomic_DNA"/>
</dbReference>
<gene>
    <name evidence="1" type="ORF">QVD17_07981</name>
</gene>
<sequence>MAQTLPTSFKTLQPFHHHYYSLFPVCFPATNHRSFVPRRHSSVSYLHSPSTGDLLNLAAEYGTLSWMCEISEV</sequence>
<evidence type="ECO:0000313" key="2">
    <source>
        <dbReference type="Proteomes" id="UP001229421"/>
    </source>
</evidence>
<evidence type="ECO:0000313" key="1">
    <source>
        <dbReference type="EMBL" id="KAK1431521.1"/>
    </source>
</evidence>
<dbReference type="AlphaFoldDB" id="A0AAD8P4C6"/>
<name>A0AAD8P4C6_TARER</name>
<proteinExistence type="predicted"/>
<protein>
    <submittedName>
        <fullName evidence="1">Uncharacterized protein</fullName>
    </submittedName>
</protein>
<accession>A0AAD8P4C6</accession>
<comment type="caution">
    <text evidence="1">The sequence shown here is derived from an EMBL/GenBank/DDBJ whole genome shotgun (WGS) entry which is preliminary data.</text>
</comment>
<organism evidence="1 2">
    <name type="scientific">Tagetes erecta</name>
    <name type="common">African marigold</name>
    <dbReference type="NCBI Taxonomy" id="13708"/>
    <lineage>
        <taxon>Eukaryota</taxon>
        <taxon>Viridiplantae</taxon>
        <taxon>Streptophyta</taxon>
        <taxon>Embryophyta</taxon>
        <taxon>Tracheophyta</taxon>
        <taxon>Spermatophyta</taxon>
        <taxon>Magnoliopsida</taxon>
        <taxon>eudicotyledons</taxon>
        <taxon>Gunneridae</taxon>
        <taxon>Pentapetalae</taxon>
        <taxon>asterids</taxon>
        <taxon>campanulids</taxon>
        <taxon>Asterales</taxon>
        <taxon>Asteraceae</taxon>
        <taxon>Asteroideae</taxon>
        <taxon>Heliantheae alliance</taxon>
        <taxon>Tageteae</taxon>
        <taxon>Tagetes</taxon>
    </lineage>
</organism>
<reference evidence="1" key="1">
    <citation type="journal article" date="2023" name="bioRxiv">
        <title>Improved chromosome-level genome assembly for marigold (Tagetes erecta).</title>
        <authorList>
            <person name="Jiang F."/>
            <person name="Yuan L."/>
            <person name="Wang S."/>
            <person name="Wang H."/>
            <person name="Xu D."/>
            <person name="Wang A."/>
            <person name="Fan W."/>
        </authorList>
    </citation>
    <scope>NUCLEOTIDE SEQUENCE</scope>
    <source>
        <strain evidence="1">WSJ</strain>
        <tissue evidence="1">Leaf</tissue>
    </source>
</reference>